<dbReference type="PROSITE" id="PS00894">
    <property type="entry name" value="HTH_DEOR_1"/>
    <property type="match status" value="1"/>
</dbReference>
<dbReference type="PANTHER" id="PTHR30363:SF4">
    <property type="entry name" value="GLYCEROL-3-PHOSPHATE REGULON REPRESSOR"/>
    <property type="match status" value="1"/>
</dbReference>
<comment type="function">
    <text evidence="6">Repressor of the lactose catabolism operon. Galactose-6-phosphate is the inducer.</text>
</comment>
<proteinExistence type="predicted"/>
<sequence>MFAEERHRKIGELVAAQGRVSVAELAGRFDITKETVRRDLALLESDGRLRRVHGGAVAAGKASTSEQSLGTRQLMHHDRKLRIARKALELVPSGAASMILDAGTTTELLAELLTTELPAGRADELLVITHALPIAYKLSIGSRLQLETIGGRVRGLTSAAIGARAVEQFRALRPDIAFIGANGIDAGFGLSTPDALEAAVKTAIVDSARRVVVLADSSKLGEETLVRFAALADVDTLVTDTEPDPGLARALDEADVEVVLA</sequence>
<name>A0A7X6K471_9MICC</name>
<dbReference type="SMART" id="SM01134">
    <property type="entry name" value="DeoRC"/>
    <property type="match status" value="1"/>
</dbReference>
<reference evidence="8 9" key="1">
    <citation type="submission" date="2020-04" db="EMBL/GenBank/DDBJ databases">
        <title>Arthrobacter sp. nov.</title>
        <authorList>
            <person name="Liu S."/>
        </authorList>
    </citation>
    <scope>NUCLEOTIDE SEQUENCE [LARGE SCALE GENOMIC DNA]</scope>
    <source>
        <strain evidence="8 9">E918</strain>
    </source>
</reference>
<evidence type="ECO:0000256" key="1">
    <source>
        <dbReference type="ARBA" id="ARBA00021390"/>
    </source>
</evidence>
<gene>
    <name evidence="8" type="ORF">HGG74_10990</name>
</gene>
<keyword evidence="3" id="KW-0805">Transcription regulation</keyword>
<evidence type="ECO:0000256" key="4">
    <source>
        <dbReference type="ARBA" id="ARBA00023125"/>
    </source>
</evidence>
<keyword evidence="4" id="KW-0238">DNA-binding</keyword>
<dbReference type="Pfam" id="PF08220">
    <property type="entry name" value="HTH_DeoR"/>
    <property type="match status" value="1"/>
</dbReference>
<dbReference type="RefSeq" id="WP_168486484.1">
    <property type="nucleotide sequence ID" value="NZ_JAAZSQ010000009.1"/>
</dbReference>
<evidence type="ECO:0000256" key="5">
    <source>
        <dbReference type="ARBA" id="ARBA00023163"/>
    </source>
</evidence>
<evidence type="ECO:0000256" key="3">
    <source>
        <dbReference type="ARBA" id="ARBA00023015"/>
    </source>
</evidence>
<dbReference type="InterPro" id="IPR001034">
    <property type="entry name" value="DeoR_HTH"/>
</dbReference>
<dbReference type="InterPro" id="IPR018356">
    <property type="entry name" value="Tscrpt_reg_HTH_DeoR_CS"/>
</dbReference>
<dbReference type="PRINTS" id="PR00037">
    <property type="entry name" value="HTHLACR"/>
</dbReference>
<dbReference type="SMART" id="SM00420">
    <property type="entry name" value="HTH_DEOR"/>
    <property type="match status" value="1"/>
</dbReference>
<evidence type="ECO:0000259" key="7">
    <source>
        <dbReference type="PROSITE" id="PS51000"/>
    </source>
</evidence>
<dbReference type="SUPFAM" id="SSF100950">
    <property type="entry name" value="NagB/RpiA/CoA transferase-like"/>
    <property type="match status" value="1"/>
</dbReference>
<dbReference type="AlphaFoldDB" id="A0A7X6K471"/>
<accession>A0A7X6K471</accession>
<dbReference type="GO" id="GO:0003700">
    <property type="term" value="F:DNA-binding transcription factor activity"/>
    <property type="evidence" value="ECO:0007669"/>
    <property type="project" value="InterPro"/>
</dbReference>
<dbReference type="InterPro" id="IPR036390">
    <property type="entry name" value="WH_DNA-bd_sf"/>
</dbReference>
<evidence type="ECO:0000313" key="9">
    <source>
        <dbReference type="Proteomes" id="UP000544090"/>
    </source>
</evidence>
<dbReference type="InterPro" id="IPR050313">
    <property type="entry name" value="Carb_Metab_HTH_regulators"/>
</dbReference>
<dbReference type="Gene3D" id="1.10.10.10">
    <property type="entry name" value="Winged helix-like DNA-binding domain superfamily/Winged helix DNA-binding domain"/>
    <property type="match status" value="1"/>
</dbReference>
<evidence type="ECO:0000313" key="8">
    <source>
        <dbReference type="EMBL" id="NKX55057.1"/>
    </source>
</evidence>
<dbReference type="SUPFAM" id="SSF46785">
    <property type="entry name" value="Winged helix' DNA-binding domain"/>
    <property type="match status" value="1"/>
</dbReference>
<evidence type="ECO:0000256" key="6">
    <source>
        <dbReference type="ARBA" id="ARBA00024937"/>
    </source>
</evidence>
<dbReference type="GO" id="GO:0003677">
    <property type="term" value="F:DNA binding"/>
    <property type="evidence" value="ECO:0007669"/>
    <property type="project" value="UniProtKB-KW"/>
</dbReference>
<dbReference type="Gene3D" id="3.40.50.1360">
    <property type="match status" value="1"/>
</dbReference>
<keyword evidence="9" id="KW-1185">Reference proteome</keyword>
<organism evidence="8 9">
    <name type="scientific">Arthrobacter mobilis</name>
    <dbReference type="NCBI Taxonomy" id="2724944"/>
    <lineage>
        <taxon>Bacteria</taxon>
        <taxon>Bacillati</taxon>
        <taxon>Actinomycetota</taxon>
        <taxon>Actinomycetes</taxon>
        <taxon>Micrococcales</taxon>
        <taxon>Micrococcaceae</taxon>
        <taxon>Arthrobacter</taxon>
    </lineage>
</organism>
<protein>
    <recommendedName>
        <fullName evidence="1">Lactose phosphotransferase system repressor</fullName>
    </recommendedName>
</protein>
<dbReference type="Proteomes" id="UP000544090">
    <property type="component" value="Unassembled WGS sequence"/>
</dbReference>
<dbReference type="InterPro" id="IPR037171">
    <property type="entry name" value="NagB/RpiA_transferase-like"/>
</dbReference>
<dbReference type="PANTHER" id="PTHR30363">
    <property type="entry name" value="HTH-TYPE TRANSCRIPTIONAL REGULATOR SRLR-RELATED"/>
    <property type="match status" value="1"/>
</dbReference>
<keyword evidence="5" id="KW-0804">Transcription</keyword>
<evidence type="ECO:0000256" key="2">
    <source>
        <dbReference type="ARBA" id="ARBA00022491"/>
    </source>
</evidence>
<keyword evidence="2" id="KW-0678">Repressor</keyword>
<dbReference type="InterPro" id="IPR036388">
    <property type="entry name" value="WH-like_DNA-bd_sf"/>
</dbReference>
<dbReference type="InterPro" id="IPR014036">
    <property type="entry name" value="DeoR-like_C"/>
</dbReference>
<dbReference type="PROSITE" id="PS51000">
    <property type="entry name" value="HTH_DEOR_2"/>
    <property type="match status" value="1"/>
</dbReference>
<comment type="caution">
    <text evidence="8">The sequence shown here is derived from an EMBL/GenBank/DDBJ whole genome shotgun (WGS) entry which is preliminary data.</text>
</comment>
<dbReference type="EMBL" id="JAAZSQ010000009">
    <property type="protein sequence ID" value="NKX55057.1"/>
    <property type="molecule type" value="Genomic_DNA"/>
</dbReference>
<dbReference type="Pfam" id="PF00455">
    <property type="entry name" value="DeoRC"/>
    <property type="match status" value="1"/>
</dbReference>
<feature type="domain" description="HTH deoR-type" evidence="7">
    <location>
        <begin position="3"/>
        <end position="58"/>
    </location>
</feature>